<dbReference type="PANTHER" id="PTHR24198">
    <property type="entry name" value="ANKYRIN REPEAT AND PROTEIN KINASE DOMAIN-CONTAINING PROTEIN"/>
    <property type="match status" value="1"/>
</dbReference>
<name>A0A1V9Y4A8_9STRA</name>
<comment type="caution">
    <text evidence="4">The sequence shown here is derived from an EMBL/GenBank/DDBJ whole genome shotgun (WGS) entry which is preliminary data.</text>
</comment>
<dbReference type="InterPro" id="IPR002110">
    <property type="entry name" value="Ankyrin_rpt"/>
</dbReference>
<keyword evidence="2 3" id="KW-0040">ANK repeat</keyword>
<feature type="repeat" description="ANK" evidence="3">
    <location>
        <begin position="192"/>
        <end position="224"/>
    </location>
</feature>
<evidence type="ECO:0000256" key="1">
    <source>
        <dbReference type="ARBA" id="ARBA00022737"/>
    </source>
</evidence>
<dbReference type="EMBL" id="JNBS01005203">
    <property type="protein sequence ID" value="OQR80537.1"/>
    <property type="molecule type" value="Genomic_DNA"/>
</dbReference>
<reference evidence="4 5" key="1">
    <citation type="journal article" date="2014" name="Genome Biol. Evol.">
        <title>The secreted proteins of Achlya hypogyna and Thraustotheca clavata identify the ancestral oomycete secretome and reveal gene acquisitions by horizontal gene transfer.</title>
        <authorList>
            <person name="Misner I."/>
            <person name="Blouin N."/>
            <person name="Leonard G."/>
            <person name="Richards T.A."/>
            <person name="Lane C.E."/>
        </authorList>
    </citation>
    <scope>NUCLEOTIDE SEQUENCE [LARGE SCALE GENOMIC DNA]</scope>
    <source>
        <strain evidence="4 5">ATCC 34112</strain>
    </source>
</reference>
<dbReference type="Proteomes" id="UP000243217">
    <property type="component" value="Unassembled WGS sequence"/>
</dbReference>
<evidence type="ECO:0000313" key="4">
    <source>
        <dbReference type="EMBL" id="OQR80537.1"/>
    </source>
</evidence>
<dbReference type="PROSITE" id="PS50088">
    <property type="entry name" value="ANK_REPEAT"/>
    <property type="match status" value="3"/>
</dbReference>
<accession>A0A1V9Y4A8</accession>
<evidence type="ECO:0000256" key="2">
    <source>
        <dbReference type="ARBA" id="ARBA00023043"/>
    </source>
</evidence>
<dbReference type="PROSITE" id="PS50297">
    <property type="entry name" value="ANK_REP_REGION"/>
    <property type="match status" value="3"/>
</dbReference>
<protein>
    <submittedName>
        <fullName evidence="4">Ankyrin-2 isoform X1</fullName>
    </submittedName>
</protein>
<sequence>MNKNTFAVKIKEYLHFHVAAYGTATKLKQLLDNCGSVDVINKENQTLLHVAVNRGNFEIIRMLIDHSINVDSADKDGQTALHIAAEKGYEEITQILINAGSSLCIKNKNGKNPLDLAQQQKNSTALVISNSIRHKFLHAIHCGDRQHVIQWLSEDVHTSLDAALHLATVNNDSSMVSLLLSQNVSVSCIGQEGKIPLHIAAANGNLNILQLLLSKFPDLDVQDYVQYNTLKQLKD</sequence>
<feature type="non-terminal residue" evidence="4">
    <location>
        <position position="235"/>
    </location>
</feature>
<dbReference type="PRINTS" id="PR01415">
    <property type="entry name" value="ANKYRIN"/>
</dbReference>
<organism evidence="4 5">
    <name type="scientific">Thraustotheca clavata</name>
    <dbReference type="NCBI Taxonomy" id="74557"/>
    <lineage>
        <taxon>Eukaryota</taxon>
        <taxon>Sar</taxon>
        <taxon>Stramenopiles</taxon>
        <taxon>Oomycota</taxon>
        <taxon>Saprolegniomycetes</taxon>
        <taxon>Saprolegniales</taxon>
        <taxon>Achlyaceae</taxon>
        <taxon>Thraustotheca</taxon>
    </lineage>
</organism>
<dbReference type="STRING" id="74557.A0A1V9Y4A8"/>
<keyword evidence="1" id="KW-0677">Repeat</keyword>
<dbReference type="OrthoDB" id="108080at2759"/>
<dbReference type="SUPFAM" id="SSF48403">
    <property type="entry name" value="Ankyrin repeat"/>
    <property type="match status" value="1"/>
</dbReference>
<dbReference type="SMART" id="SM00248">
    <property type="entry name" value="ANK"/>
    <property type="match status" value="5"/>
</dbReference>
<feature type="repeat" description="ANK" evidence="3">
    <location>
        <begin position="43"/>
        <end position="75"/>
    </location>
</feature>
<keyword evidence="5" id="KW-1185">Reference proteome</keyword>
<proteinExistence type="predicted"/>
<evidence type="ECO:0000256" key="3">
    <source>
        <dbReference type="PROSITE-ProRule" id="PRU00023"/>
    </source>
</evidence>
<gene>
    <name evidence="4" type="ORF">THRCLA_11997</name>
</gene>
<dbReference type="InterPro" id="IPR036770">
    <property type="entry name" value="Ankyrin_rpt-contain_sf"/>
</dbReference>
<dbReference type="PANTHER" id="PTHR24198:SF194">
    <property type="entry name" value="INVERSIN-A"/>
    <property type="match status" value="1"/>
</dbReference>
<dbReference type="AlphaFoldDB" id="A0A1V9Y4A8"/>
<dbReference type="Gene3D" id="1.25.40.20">
    <property type="entry name" value="Ankyrin repeat-containing domain"/>
    <property type="match status" value="2"/>
</dbReference>
<evidence type="ECO:0000313" key="5">
    <source>
        <dbReference type="Proteomes" id="UP000243217"/>
    </source>
</evidence>
<feature type="repeat" description="ANK" evidence="3">
    <location>
        <begin position="76"/>
        <end position="108"/>
    </location>
</feature>
<dbReference type="Pfam" id="PF12796">
    <property type="entry name" value="Ank_2"/>
    <property type="match status" value="2"/>
</dbReference>